<name>A0A0J9XUE0_BRUMA</name>
<organism evidence="1">
    <name type="scientific">Brugia malayi</name>
    <name type="common">Filarial nematode worm</name>
    <dbReference type="NCBI Taxonomy" id="6279"/>
    <lineage>
        <taxon>Eukaryota</taxon>
        <taxon>Metazoa</taxon>
        <taxon>Ecdysozoa</taxon>
        <taxon>Nematoda</taxon>
        <taxon>Chromadorea</taxon>
        <taxon>Rhabditida</taxon>
        <taxon>Spirurina</taxon>
        <taxon>Spiruromorpha</taxon>
        <taxon>Filarioidea</taxon>
        <taxon>Onchocercidae</taxon>
        <taxon>Brugia</taxon>
    </lineage>
</organism>
<evidence type="ECO:0000313" key="1">
    <source>
        <dbReference type="EMBL" id="CDP95349.1"/>
    </source>
</evidence>
<dbReference type="EMBL" id="LN856939">
    <property type="protein sequence ID" value="CDP95349.1"/>
    <property type="molecule type" value="Genomic_DNA"/>
</dbReference>
<accession>A0A0J9XUE0</accession>
<reference evidence="1" key="2">
    <citation type="submission" date="2012-12" db="EMBL/GenBank/DDBJ databases">
        <authorList>
            <person name="Gao Y.W."/>
            <person name="Fan S.T."/>
            <person name="Sun H.T."/>
            <person name="Wang Z."/>
            <person name="Gao X.L."/>
            <person name="Li Y.G."/>
            <person name="Wang T.C."/>
            <person name="Zhang K."/>
            <person name="Xu W.W."/>
            <person name="Yu Z.J."/>
            <person name="Xia X.Z."/>
        </authorList>
    </citation>
    <scope>NUCLEOTIDE SEQUENCE</scope>
    <source>
        <strain evidence="1">FR3</strain>
    </source>
</reference>
<dbReference type="AlphaFoldDB" id="A0A0J9XUE0"/>
<reference evidence="1" key="1">
    <citation type="journal article" date="2007" name="Science">
        <title>Draft genome of the filarial nematode parasite Brugia malayi.</title>
        <authorList>
            <person name="Ghedin E."/>
            <person name="Wang S."/>
            <person name="Spiro D."/>
            <person name="Caler E."/>
            <person name="Zhao Q."/>
            <person name="Crabtree J."/>
            <person name="Allen J.E."/>
            <person name="Delcher A.L."/>
            <person name="Guiliano D.B."/>
            <person name="Miranda-Saavedra D."/>
            <person name="Angiuoli S.V."/>
            <person name="Creasy T."/>
            <person name="Amedeo P."/>
            <person name="Haas B."/>
            <person name="El-Sayed N.M."/>
            <person name="Wortman J.R."/>
            <person name="Feldblyum T."/>
            <person name="Tallon L."/>
            <person name="Schatz M."/>
            <person name="Shumway M."/>
            <person name="Koo H."/>
            <person name="Salzberg S.L."/>
            <person name="Schobel S."/>
            <person name="Pertea M."/>
            <person name="Pop M."/>
            <person name="White O."/>
            <person name="Barton G.J."/>
            <person name="Carlow C.K."/>
            <person name="Crawford M.J."/>
            <person name="Daub J."/>
            <person name="Dimmic M.W."/>
            <person name="Estes C.F."/>
            <person name="Foster J.M."/>
            <person name="Ganatra M."/>
            <person name="Gregory W.F."/>
            <person name="Johnson N.M."/>
            <person name="Jin J."/>
            <person name="Komuniecki R."/>
            <person name="Korf I."/>
            <person name="Kumar S."/>
            <person name="Laney S."/>
            <person name="Li B.W."/>
            <person name="Li W."/>
            <person name="Lindblom T.H."/>
            <person name="Lustigman S."/>
            <person name="Ma D."/>
            <person name="Maina C.V."/>
            <person name="Martin D.M."/>
            <person name="McCarter J.P."/>
            <person name="McReynolds L."/>
            <person name="Mitreva M."/>
            <person name="Nutman T.B."/>
            <person name="Parkinson J."/>
            <person name="Peregrin-Alvarez J.M."/>
            <person name="Poole C."/>
            <person name="Ren Q."/>
            <person name="Saunders L."/>
            <person name="Sluder A.E."/>
            <person name="Smith K."/>
            <person name="Stanke M."/>
            <person name="Unnasch T.R."/>
            <person name="Ware J."/>
            <person name="Wei A.D."/>
            <person name="Weil G."/>
            <person name="Williams D.J."/>
            <person name="Zhang Y."/>
            <person name="Williams S.A."/>
            <person name="Fraser-Liggett C."/>
            <person name="Slatko B."/>
            <person name="Blaxter M.L."/>
            <person name="Scott A.L."/>
        </authorList>
    </citation>
    <scope>NUCLEOTIDE SEQUENCE</scope>
    <source>
        <strain evidence="1">FR3</strain>
    </source>
</reference>
<evidence type="ECO:0000313" key="2">
    <source>
        <dbReference type="WormBase" id="Bm9741"/>
    </source>
</evidence>
<sequence>MQPLRPMDFLSSKGYAVSPLPIQRKEPSTDSHNRDYLLNYWKGGATIADRFWCQNKQYQVVDPNIELEDDEDEELSIRSRFGGRKQCQRAKSRLITSSVILFTTSRVGSIARMAKL</sequence>
<dbReference type="WormBase" id="Bm9741">
    <property type="protein sequence ID" value="BM44204"/>
    <property type="gene ID" value="WBGene00230002"/>
</dbReference>
<protein>
    <submittedName>
        <fullName evidence="1">Bm9741</fullName>
    </submittedName>
</protein>
<gene>
    <name evidence="1 2" type="ORF">Bm9741</name>
    <name evidence="1" type="ORF">BM_Bm9741</name>
</gene>
<proteinExistence type="predicted"/>